<evidence type="ECO:0000313" key="3">
    <source>
        <dbReference type="EMBL" id="EIE77324.1"/>
    </source>
</evidence>
<dbReference type="GeneID" id="93609000"/>
<evidence type="ECO:0000256" key="2">
    <source>
        <dbReference type="SAM" id="Phobius"/>
    </source>
</evidence>
<dbReference type="OrthoDB" id="2230748at2759"/>
<feature type="compositionally biased region" description="Low complexity" evidence="1">
    <location>
        <begin position="102"/>
        <end position="111"/>
    </location>
</feature>
<dbReference type="VEuPathDB" id="FungiDB:RO3G_02028"/>
<protein>
    <submittedName>
        <fullName evidence="3">Uncharacterized protein</fullName>
    </submittedName>
</protein>
<feature type="compositionally biased region" description="Low complexity" evidence="1">
    <location>
        <begin position="60"/>
        <end position="69"/>
    </location>
</feature>
<dbReference type="RefSeq" id="XP_067512720.1">
    <property type="nucleotide sequence ID" value="XM_067656619.1"/>
</dbReference>
<gene>
    <name evidence="3" type="ORF">RO3G_02028</name>
</gene>
<keyword evidence="4" id="KW-1185">Reference proteome</keyword>
<feature type="region of interest" description="Disordered" evidence="1">
    <location>
        <begin position="60"/>
        <end position="130"/>
    </location>
</feature>
<sequence>MYTFLGRSICLVGSLVMLVVGVVYLILHFAMPGKEPSHMSYATYQSIIVRGNIPIIGSQPVQMQQQQQHPPLPPHGQKYPFTHQKPLPEHQVVNVAPSPASQHEQQQQTIQPTPLEASPTNETKEKIEVP</sequence>
<evidence type="ECO:0000256" key="1">
    <source>
        <dbReference type="SAM" id="MobiDB-lite"/>
    </source>
</evidence>
<dbReference type="InParanoid" id="I1BM94"/>
<feature type="transmembrane region" description="Helical" evidence="2">
    <location>
        <begin position="6"/>
        <end position="27"/>
    </location>
</feature>
<reference evidence="3 4" key="1">
    <citation type="journal article" date="2009" name="PLoS Genet.">
        <title>Genomic analysis of the basal lineage fungus Rhizopus oryzae reveals a whole-genome duplication.</title>
        <authorList>
            <person name="Ma L.-J."/>
            <person name="Ibrahim A.S."/>
            <person name="Skory C."/>
            <person name="Grabherr M.G."/>
            <person name="Burger G."/>
            <person name="Butler M."/>
            <person name="Elias M."/>
            <person name="Idnurm A."/>
            <person name="Lang B.F."/>
            <person name="Sone T."/>
            <person name="Abe A."/>
            <person name="Calvo S.E."/>
            <person name="Corrochano L.M."/>
            <person name="Engels R."/>
            <person name="Fu J."/>
            <person name="Hansberg W."/>
            <person name="Kim J.-M."/>
            <person name="Kodira C.D."/>
            <person name="Koehrsen M.J."/>
            <person name="Liu B."/>
            <person name="Miranda-Saavedra D."/>
            <person name="O'Leary S."/>
            <person name="Ortiz-Castellanos L."/>
            <person name="Poulter R."/>
            <person name="Rodriguez-Romero J."/>
            <person name="Ruiz-Herrera J."/>
            <person name="Shen Y.-Q."/>
            <person name="Zeng Q."/>
            <person name="Galagan J."/>
            <person name="Birren B.W."/>
            <person name="Cuomo C.A."/>
            <person name="Wickes B.L."/>
        </authorList>
    </citation>
    <scope>NUCLEOTIDE SEQUENCE [LARGE SCALE GENOMIC DNA]</scope>
    <source>
        <strain evidence="4">RA 99-880 / ATCC MYA-4621 / FGSC 9543 / NRRL 43880</strain>
    </source>
</reference>
<name>I1BM94_RHIO9</name>
<keyword evidence="2" id="KW-0812">Transmembrane</keyword>
<keyword evidence="2" id="KW-1133">Transmembrane helix</keyword>
<proteinExistence type="predicted"/>
<dbReference type="EMBL" id="CH476732">
    <property type="protein sequence ID" value="EIE77324.1"/>
    <property type="molecule type" value="Genomic_DNA"/>
</dbReference>
<organism evidence="3 4">
    <name type="scientific">Rhizopus delemar (strain RA 99-880 / ATCC MYA-4621 / FGSC 9543 / NRRL 43880)</name>
    <name type="common">Mucormycosis agent</name>
    <name type="synonym">Rhizopus arrhizus var. delemar</name>
    <dbReference type="NCBI Taxonomy" id="246409"/>
    <lineage>
        <taxon>Eukaryota</taxon>
        <taxon>Fungi</taxon>
        <taxon>Fungi incertae sedis</taxon>
        <taxon>Mucoromycota</taxon>
        <taxon>Mucoromycotina</taxon>
        <taxon>Mucoromycetes</taxon>
        <taxon>Mucorales</taxon>
        <taxon>Mucorineae</taxon>
        <taxon>Rhizopodaceae</taxon>
        <taxon>Rhizopus</taxon>
    </lineage>
</organism>
<accession>I1BM94</accession>
<evidence type="ECO:0000313" key="4">
    <source>
        <dbReference type="Proteomes" id="UP000009138"/>
    </source>
</evidence>
<dbReference type="AlphaFoldDB" id="I1BM94"/>
<keyword evidence="2" id="KW-0472">Membrane</keyword>
<dbReference type="Proteomes" id="UP000009138">
    <property type="component" value="Unassembled WGS sequence"/>
</dbReference>